<accession>Q5DFU9</accession>
<proteinExistence type="evidence at transcript level"/>
<dbReference type="EMBL" id="AY813575">
    <property type="protein sequence ID" value="AAW25307.1"/>
    <property type="molecule type" value="mRNA"/>
</dbReference>
<evidence type="ECO:0000313" key="1">
    <source>
        <dbReference type="EMBL" id="AAW25307.1"/>
    </source>
</evidence>
<dbReference type="AlphaFoldDB" id="Q5DFU9"/>
<evidence type="ECO:0000313" key="3">
    <source>
        <dbReference type="Proteomes" id="UP000311919"/>
    </source>
</evidence>
<sequence length="128" mass="14526">MEYLDNVGEWENQSSSCRNTTAEIQLDSARNQRNPLDSSWTQNIGYRKDATILRPQTGKCSTHTLGVLLMLFTDKRTALVGWESYGPSIIKASFKTMKKGITMNIIQSYALTNHGNDEDKDQLFCERS</sequence>
<name>Q5DFU9_SCHJA</name>
<reference evidence="1" key="2">
    <citation type="journal article" date="2006" name="PLoS Pathog.">
        <title>New perspectives on host-parasite interplay by comparative transcriptomic and proteomic analyses of Schistosoma japonicum.</title>
        <authorList>
            <person name="Liu F."/>
            <person name="Lu J."/>
            <person name="Hu W."/>
            <person name="Wang S.Y."/>
            <person name="Cui S.J."/>
            <person name="Chi M."/>
            <person name="Yan Q."/>
            <person name="Wang X.R."/>
            <person name="Song H.D."/>
            <person name="Xu X.N."/>
            <person name="Wang J.J."/>
            <person name="Zhang X.L."/>
            <person name="Zhang X."/>
            <person name="Wang Z.Q."/>
            <person name="Xue C.L."/>
            <person name="Brindley P.J."/>
            <person name="McManus D.P."/>
            <person name="Yang P.Y."/>
            <person name="Feng Z."/>
            <person name="Chen Z."/>
            <person name="Han Z.G."/>
        </authorList>
    </citation>
    <scope>NUCLEOTIDE SEQUENCE</scope>
</reference>
<organism evidence="1">
    <name type="scientific">Schistosoma japonicum</name>
    <name type="common">Blood fluke</name>
    <dbReference type="NCBI Taxonomy" id="6182"/>
    <lineage>
        <taxon>Eukaryota</taxon>
        <taxon>Metazoa</taxon>
        <taxon>Spiralia</taxon>
        <taxon>Lophotrochozoa</taxon>
        <taxon>Platyhelminthes</taxon>
        <taxon>Trematoda</taxon>
        <taxon>Digenea</taxon>
        <taxon>Strigeidida</taxon>
        <taxon>Schistosomatoidea</taxon>
        <taxon>Schistosomatidae</taxon>
        <taxon>Schistosoma</taxon>
    </lineage>
</organism>
<reference evidence="2 3" key="3">
    <citation type="submission" date="2019-03" db="EMBL/GenBank/DDBJ databases">
        <title>An improved genome assembly of the fluke Schistosoma japonicum.</title>
        <authorList>
            <person name="Hu W."/>
            <person name="Luo F."/>
            <person name="Yin M."/>
            <person name="Mo X."/>
            <person name="Sun C."/>
            <person name="Wu Q."/>
            <person name="Zhu B."/>
            <person name="Xiang M."/>
            <person name="Wang J."/>
            <person name="Wang Y."/>
            <person name="Zhang T."/>
            <person name="Xu B."/>
            <person name="Zheng H."/>
            <person name="Feng Z."/>
        </authorList>
    </citation>
    <scope>NUCLEOTIDE SEQUENCE [LARGE SCALE GENOMIC DNA]</scope>
    <source>
        <strain evidence="2">HuSjv2</strain>
        <tissue evidence="2">Worms</tissue>
    </source>
</reference>
<gene>
    <name evidence="2" type="ORF">EWB00_004921</name>
</gene>
<dbReference type="OrthoDB" id="6242194at2759"/>
<keyword evidence="3" id="KW-1185">Reference proteome</keyword>
<evidence type="ECO:0000313" key="2">
    <source>
        <dbReference type="EMBL" id="TNN11063.1"/>
    </source>
</evidence>
<reference evidence="1" key="1">
    <citation type="submission" date="2004-11" db="EMBL/GenBank/DDBJ databases">
        <title>The full-length cDNA sequences of Schistosoma japonicum genes.</title>
        <authorList>
            <person name="Han Z."/>
        </authorList>
    </citation>
    <scope>NUCLEOTIDE SEQUENCE</scope>
</reference>
<dbReference type="STRING" id="6182.Q5DFU9"/>
<dbReference type="Proteomes" id="UP000311919">
    <property type="component" value="Unassembled WGS sequence"/>
</dbReference>
<dbReference type="EMBL" id="SKCS01000323">
    <property type="protein sequence ID" value="TNN11063.1"/>
    <property type="molecule type" value="Genomic_DNA"/>
</dbReference>
<protein>
    <submittedName>
        <fullName evidence="1">SJCHGC02281 protein</fullName>
    </submittedName>
</protein>